<feature type="non-terminal residue" evidence="1">
    <location>
        <position position="1"/>
    </location>
</feature>
<dbReference type="EMBL" id="HACG01003772">
    <property type="protein sequence ID" value="CEK50637.1"/>
    <property type="molecule type" value="Transcribed_RNA"/>
</dbReference>
<dbReference type="AlphaFoldDB" id="A0A0B6Y2V4"/>
<evidence type="ECO:0000313" key="1">
    <source>
        <dbReference type="EMBL" id="CEK50637.1"/>
    </source>
</evidence>
<protein>
    <submittedName>
        <fullName evidence="1">Uncharacterized protein</fullName>
    </submittedName>
</protein>
<name>A0A0B6Y2V4_9EUPU</name>
<organism evidence="1">
    <name type="scientific">Arion vulgaris</name>
    <dbReference type="NCBI Taxonomy" id="1028688"/>
    <lineage>
        <taxon>Eukaryota</taxon>
        <taxon>Metazoa</taxon>
        <taxon>Spiralia</taxon>
        <taxon>Lophotrochozoa</taxon>
        <taxon>Mollusca</taxon>
        <taxon>Gastropoda</taxon>
        <taxon>Heterobranchia</taxon>
        <taxon>Euthyneura</taxon>
        <taxon>Panpulmonata</taxon>
        <taxon>Eupulmonata</taxon>
        <taxon>Stylommatophora</taxon>
        <taxon>Helicina</taxon>
        <taxon>Arionoidea</taxon>
        <taxon>Arionidae</taxon>
        <taxon>Arion</taxon>
    </lineage>
</organism>
<gene>
    <name evidence="1" type="primary">ORF11313</name>
</gene>
<sequence>GNNKENGGLNQQSLDFCADARPEAVLQTTTEFGRHLELLNILMSLGHCVI</sequence>
<reference evidence="1" key="1">
    <citation type="submission" date="2014-12" db="EMBL/GenBank/DDBJ databases">
        <title>Insight into the proteome of Arion vulgaris.</title>
        <authorList>
            <person name="Aradska J."/>
            <person name="Bulat T."/>
            <person name="Smidak R."/>
            <person name="Sarate P."/>
            <person name="Gangsoo J."/>
            <person name="Sialana F."/>
            <person name="Bilban M."/>
            <person name="Lubec G."/>
        </authorList>
    </citation>
    <scope>NUCLEOTIDE SEQUENCE</scope>
    <source>
        <tissue evidence="1">Skin</tissue>
    </source>
</reference>
<proteinExistence type="predicted"/>
<accession>A0A0B6Y2V4</accession>